<comment type="caution">
    <text evidence="1">The sequence shown here is derived from an EMBL/GenBank/DDBJ whole genome shotgun (WGS) entry which is preliminary data.</text>
</comment>
<reference evidence="1" key="2">
    <citation type="submission" date="2020-11" db="EMBL/GenBank/DDBJ databases">
        <authorList>
            <person name="McCartney M.A."/>
            <person name="Auch B."/>
            <person name="Kono T."/>
            <person name="Mallez S."/>
            <person name="Becker A."/>
            <person name="Gohl D.M."/>
            <person name="Silverstein K.A.T."/>
            <person name="Koren S."/>
            <person name="Bechman K.B."/>
            <person name="Herman A."/>
            <person name="Abrahante J.E."/>
            <person name="Garbe J."/>
        </authorList>
    </citation>
    <scope>NUCLEOTIDE SEQUENCE</scope>
    <source>
        <strain evidence="1">Duluth1</strain>
        <tissue evidence="1">Whole animal</tissue>
    </source>
</reference>
<protein>
    <submittedName>
        <fullName evidence="1">Uncharacterized protein</fullName>
    </submittedName>
</protein>
<accession>A0A9D4ILD2</accession>
<gene>
    <name evidence="1" type="ORF">DPMN_180110</name>
</gene>
<proteinExistence type="predicted"/>
<name>A0A9D4ILD2_DREPO</name>
<dbReference type="EMBL" id="JAIWYP010000009">
    <property type="protein sequence ID" value="KAH3778640.1"/>
    <property type="molecule type" value="Genomic_DNA"/>
</dbReference>
<dbReference type="Proteomes" id="UP000828390">
    <property type="component" value="Unassembled WGS sequence"/>
</dbReference>
<organism evidence="1 2">
    <name type="scientific">Dreissena polymorpha</name>
    <name type="common">Zebra mussel</name>
    <name type="synonym">Mytilus polymorpha</name>
    <dbReference type="NCBI Taxonomy" id="45954"/>
    <lineage>
        <taxon>Eukaryota</taxon>
        <taxon>Metazoa</taxon>
        <taxon>Spiralia</taxon>
        <taxon>Lophotrochozoa</taxon>
        <taxon>Mollusca</taxon>
        <taxon>Bivalvia</taxon>
        <taxon>Autobranchia</taxon>
        <taxon>Heteroconchia</taxon>
        <taxon>Euheterodonta</taxon>
        <taxon>Imparidentia</taxon>
        <taxon>Neoheterodontei</taxon>
        <taxon>Myida</taxon>
        <taxon>Dreissenoidea</taxon>
        <taxon>Dreissenidae</taxon>
        <taxon>Dreissena</taxon>
    </lineage>
</organism>
<evidence type="ECO:0000313" key="2">
    <source>
        <dbReference type="Proteomes" id="UP000828390"/>
    </source>
</evidence>
<keyword evidence="2" id="KW-1185">Reference proteome</keyword>
<sequence length="53" mass="5958">MEPLPAMSSIVRGLEEGLRWLETSADIGSDLSSLRNIIALHEPQPETRQARER</sequence>
<dbReference type="AlphaFoldDB" id="A0A9D4ILD2"/>
<reference evidence="1" key="1">
    <citation type="journal article" date="2019" name="bioRxiv">
        <title>The Genome of the Zebra Mussel, Dreissena polymorpha: A Resource for Invasive Species Research.</title>
        <authorList>
            <person name="McCartney M.A."/>
            <person name="Auch B."/>
            <person name="Kono T."/>
            <person name="Mallez S."/>
            <person name="Zhang Y."/>
            <person name="Obille A."/>
            <person name="Becker A."/>
            <person name="Abrahante J.E."/>
            <person name="Garbe J."/>
            <person name="Badalamenti J.P."/>
            <person name="Herman A."/>
            <person name="Mangelson H."/>
            <person name="Liachko I."/>
            <person name="Sullivan S."/>
            <person name="Sone E.D."/>
            <person name="Koren S."/>
            <person name="Silverstein K.A.T."/>
            <person name="Beckman K.B."/>
            <person name="Gohl D.M."/>
        </authorList>
    </citation>
    <scope>NUCLEOTIDE SEQUENCE</scope>
    <source>
        <strain evidence="1">Duluth1</strain>
        <tissue evidence="1">Whole animal</tissue>
    </source>
</reference>
<evidence type="ECO:0000313" key="1">
    <source>
        <dbReference type="EMBL" id="KAH3778640.1"/>
    </source>
</evidence>